<dbReference type="InterPro" id="IPR050883">
    <property type="entry name" value="PNGase"/>
</dbReference>
<dbReference type="STRING" id="742726.HMPREF9448_00369"/>
<keyword evidence="3" id="KW-0106">Calcium</keyword>
<organism evidence="7 8">
    <name type="scientific">Barnesiella intestinihominis YIT 11860</name>
    <dbReference type="NCBI Taxonomy" id="742726"/>
    <lineage>
        <taxon>Bacteria</taxon>
        <taxon>Pseudomonadati</taxon>
        <taxon>Bacteroidota</taxon>
        <taxon>Bacteroidia</taxon>
        <taxon>Bacteroidales</taxon>
        <taxon>Barnesiellaceae</taxon>
        <taxon>Barnesiella</taxon>
    </lineage>
</organism>
<dbReference type="GO" id="GO:0030246">
    <property type="term" value="F:carbohydrate binding"/>
    <property type="evidence" value="ECO:0007669"/>
    <property type="project" value="InterPro"/>
</dbReference>
<dbReference type="HOGENOM" id="CLU_003690_2_2_10"/>
<evidence type="ECO:0000256" key="4">
    <source>
        <dbReference type="SAM" id="SignalP"/>
    </source>
</evidence>
<comment type="subunit">
    <text evidence="2">Monomer.</text>
</comment>
<feature type="domain" description="Glycosyl hydrolase family 92 N-terminal" evidence="6">
    <location>
        <begin position="31"/>
        <end position="266"/>
    </location>
</feature>
<feature type="signal peptide" evidence="4">
    <location>
        <begin position="1"/>
        <end position="21"/>
    </location>
</feature>
<dbReference type="EMBL" id="ADLE01000001">
    <property type="protein sequence ID" value="EJZ66194.1"/>
    <property type="molecule type" value="Genomic_DNA"/>
</dbReference>
<dbReference type="InterPro" id="IPR008928">
    <property type="entry name" value="6-hairpin_glycosidase_sf"/>
</dbReference>
<dbReference type="SUPFAM" id="SSF48208">
    <property type="entry name" value="Six-hairpin glycosidases"/>
    <property type="match status" value="1"/>
</dbReference>
<dbReference type="OrthoDB" id="9762711at2"/>
<dbReference type="Pfam" id="PF17678">
    <property type="entry name" value="Glyco_hydro_92N"/>
    <property type="match status" value="1"/>
</dbReference>
<evidence type="ECO:0000256" key="1">
    <source>
        <dbReference type="ARBA" id="ARBA00001913"/>
    </source>
</evidence>
<dbReference type="NCBIfam" id="TIGR01180">
    <property type="entry name" value="aman2_put"/>
    <property type="match status" value="1"/>
</dbReference>
<evidence type="ECO:0000313" key="8">
    <source>
        <dbReference type="Proteomes" id="UP000006044"/>
    </source>
</evidence>
<dbReference type="InterPro" id="IPR012939">
    <property type="entry name" value="Glyco_hydro_92"/>
</dbReference>
<dbReference type="PANTHER" id="PTHR12143:SF39">
    <property type="entry name" value="SECRETED PROTEIN"/>
    <property type="match status" value="1"/>
</dbReference>
<dbReference type="AlphaFoldDB" id="K0XED5"/>
<reference evidence="7 8" key="1">
    <citation type="submission" date="2012-08" db="EMBL/GenBank/DDBJ databases">
        <title>The Genome Sequence of Barnesiella intestinihominis YIT 11860.</title>
        <authorList>
            <consortium name="The Broad Institute Genome Sequencing Platform"/>
            <person name="Earl A."/>
            <person name="Ward D."/>
            <person name="Feldgarden M."/>
            <person name="Gevers D."/>
            <person name="Morotomi M."/>
            <person name="Walker B."/>
            <person name="Young S.K."/>
            <person name="Zeng Q."/>
            <person name="Gargeya S."/>
            <person name="Fitzgerald M."/>
            <person name="Haas B."/>
            <person name="Abouelleil A."/>
            <person name="Alvarado L."/>
            <person name="Arachchi H.M."/>
            <person name="Berlin A.M."/>
            <person name="Chapman S.B."/>
            <person name="Goldberg J."/>
            <person name="Griggs A."/>
            <person name="Gujja S."/>
            <person name="Hansen M."/>
            <person name="Howarth C."/>
            <person name="Imamovic A."/>
            <person name="Larimer J."/>
            <person name="McCowen C."/>
            <person name="Montmayeur A."/>
            <person name="Murphy C."/>
            <person name="Neiman D."/>
            <person name="Pearson M."/>
            <person name="Priest M."/>
            <person name="Roberts A."/>
            <person name="Saif S."/>
            <person name="Shea T."/>
            <person name="Sisk P."/>
            <person name="Sykes S."/>
            <person name="Wortman J."/>
            <person name="Nusbaum C."/>
            <person name="Birren B."/>
        </authorList>
    </citation>
    <scope>NUCLEOTIDE SEQUENCE [LARGE SCALE GENOMIC DNA]</scope>
    <source>
        <strain evidence="7 8">YIT 11860</strain>
    </source>
</reference>
<feature type="chain" id="PRO_5003841098" description="Alpha-1,2-mannosidase" evidence="4">
    <location>
        <begin position="22"/>
        <end position="756"/>
    </location>
</feature>
<dbReference type="PANTHER" id="PTHR12143">
    <property type="entry name" value="PEPTIDE N-GLYCANASE PNGASE -RELATED"/>
    <property type="match status" value="1"/>
</dbReference>
<dbReference type="PATRIC" id="fig|742726.3.peg.378"/>
<dbReference type="InterPro" id="IPR041371">
    <property type="entry name" value="GH92_N"/>
</dbReference>
<comment type="caution">
    <text evidence="7">The sequence shown here is derived from an EMBL/GenBank/DDBJ whole genome shotgun (WGS) entry which is preliminary data.</text>
</comment>
<dbReference type="Pfam" id="PF07971">
    <property type="entry name" value="Glyco_hydro_92"/>
    <property type="match status" value="1"/>
</dbReference>
<sequence>MKRTTLWIGLGLLLFSSCSNLTETQLQYIDYVNPFVGTGGHGHTFPGPVAPHGMIQPSPDTRIYGWDACSGYHYSDSTINGFSHTHLSGTGCGDYGDVLLMPTVGKQNYRYLGDGCQQTAYASPFSHYKEVAKPGYYSVELDRYNVTAELTATPRAALHRYRFPESKEAGFIVDLDYSLQGQENIDMKLASLSDTEIVGWKKTKGWAENQCIGFYMKFSKPFTCHIVDTVIDIVRDGKSCKLEQKKALLQFPTAQNEEVLVKVGISAVDIKGAQRNVETEIPSWDFDSIMTATQNKWNDYLETIQVEGNNETQKQIFYTALYHTAIHPSLFSDADGRYRGLDQMIHQTKSGKEIYTVYSLWDTFRALHPLLTIIKPDLNEKLVMSLMQKYHEGGILPMWELAGNYTATMIGYHAIPVIVDAYMKGFDKIDGKELLEACIRSSVYDTTGIIASSRMVNGLVPISKYYKNKIGYVPYEKENESVAKGLEYAYNDWCIARLAEEIGDTATYEKYKALSKSYINYYDSQTGFMRGKDLKGNWHVPFNPRYSDHRNDDYCEGTAWQWAWFVPHDIEGLITLMGGQEKFIGRLDSLFIAESKIEGPLVSSDISGLIGQYAHGNEPSHHIVHLYNYVNQSWKTQQLIDTILHTQYFNNPNGLSGNEDCGQMSAWYVLNAMGFYQVCPGSPIYSVGRPIFDKVTINLPNGKVFEIIANNNSRTNKYIQSIRLDNILLESPFFMHSDIMKGGKIVMEMGNTPVKQ</sequence>
<accession>K0XED5</accession>
<dbReference type="eggNOG" id="COG3537">
    <property type="taxonomic scope" value="Bacteria"/>
</dbReference>
<dbReference type="GO" id="GO:0006516">
    <property type="term" value="P:glycoprotein catabolic process"/>
    <property type="evidence" value="ECO:0007669"/>
    <property type="project" value="TreeGrafter"/>
</dbReference>
<dbReference type="Gene3D" id="3.30.2080.10">
    <property type="entry name" value="GH92 mannosidase domain"/>
    <property type="match status" value="1"/>
</dbReference>
<dbReference type="GeneID" id="77847722"/>
<evidence type="ECO:0000313" key="7">
    <source>
        <dbReference type="EMBL" id="EJZ66194.1"/>
    </source>
</evidence>
<evidence type="ECO:0000259" key="5">
    <source>
        <dbReference type="Pfam" id="PF07971"/>
    </source>
</evidence>
<dbReference type="Gene3D" id="2.70.98.10">
    <property type="match status" value="1"/>
</dbReference>
<evidence type="ECO:0000256" key="3">
    <source>
        <dbReference type="ARBA" id="ARBA00022837"/>
    </source>
</evidence>
<dbReference type="Gene3D" id="1.20.1610.10">
    <property type="entry name" value="alpha-1,2-mannosidases domains"/>
    <property type="match status" value="1"/>
</dbReference>
<dbReference type="Proteomes" id="UP000006044">
    <property type="component" value="Unassembled WGS sequence"/>
</dbReference>
<dbReference type="RefSeq" id="WP_008860868.1">
    <property type="nucleotide sequence ID" value="NZ_CAXSYG010000002.1"/>
</dbReference>
<dbReference type="FunFam" id="3.30.2080.10:FF:000001">
    <property type="entry name" value="Alpha-1,2-mannosidase subfamily"/>
    <property type="match status" value="1"/>
</dbReference>
<evidence type="ECO:0000256" key="2">
    <source>
        <dbReference type="ARBA" id="ARBA00011245"/>
    </source>
</evidence>
<dbReference type="Gene3D" id="1.20.1050.60">
    <property type="entry name" value="alpha-1,2-mannosidase"/>
    <property type="match status" value="1"/>
</dbReference>
<evidence type="ECO:0000259" key="6">
    <source>
        <dbReference type="Pfam" id="PF17678"/>
    </source>
</evidence>
<keyword evidence="8" id="KW-1185">Reference proteome</keyword>
<gene>
    <name evidence="7" type="ORF">HMPREF9448_00369</name>
</gene>
<dbReference type="GO" id="GO:0000224">
    <property type="term" value="F:peptide-N4-(N-acetyl-beta-glucosaminyl)asparagine amidase activity"/>
    <property type="evidence" value="ECO:0007669"/>
    <property type="project" value="TreeGrafter"/>
</dbReference>
<protein>
    <recommendedName>
        <fullName evidence="9">Alpha-1,2-mannosidase</fullName>
    </recommendedName>
</protein>
<proteinExistence type="predicted"/>
<dbReference type="FunFam" id="1.20.1050.60:FF:000001">
    <property type="entry name" value="Putative alpha-1,2-mannosidase"/>
    <property type="match status" value="1"/>
</dbReference>
<dbReference type="InterPro" id="IPR014718">
    <property type="entry name" value="GH-type_carb-bd"/>
</dbReference>
<dbReference type="GO" id="GO:0005829">
    <property type="term" value="C:cytosol"/>
    <property type="evidence" value="ECO:0007669"/>
    <property type="project" value="TreeGrafter"/>
</dbReference>
<keyword evidence="4" id="KW-0732">Signal</keyword>
<dbReference type="GO" id="GO:0005975">
    <property type="term" value="P:carbohydrate metabolic process"/>
    <property type="evidence" value="ECO:0007669"/>
    <property type="project" value="InterPro"/>
</dbReference>
<evidence type="ECO:0008006" key="9">
    <source>
        <dbReference type="Google" id="ProtNLM"/>
    </source>
</evidence>
<dbReference type="InterPro" id="IPR005887">
    <property type="entry name" value="GH92_a_mannosidase_put"/>
</dbReference>
<comment type="cofactor">
    <cofactor evidence="1">
        <name>Ca(2+)</name>
        <dbReference type="ChEBI" id="CHEBI:29108"/>
    </cofactor>
</comment>
<name>K0XED5_9BACT</name>
<dbReference type="PROSITE" id="PS51257">
    <property type="entry name" value="PROKAR_LIPOPROTEIN"/>
    <property type="match status" value="1"/>
</dbReference>
<feature type="domain" description="Glycosyl hydrolase family 92" evidence="5">
    <location>
        <begin position="272"/>
        <end position="751"/>
    </location>
</feature>